<evidence type="ECO:0000256" key="5">
    <source>
        <dbReference type="ARBA" id="ARBA00023049"/>
    </source>
</evidence>
<reference evidence="11" key="2">
    <citation type="submission" date="2017-02" db="UniProtKB">
        <authorList>
            <consortium name="WormBaseParasite"/>
        </authorList>
    </citation>
    <scope>IDENTIFICATION</scope>
</reference>
<keyword evidence="6" id="KW-1015">Disulfide bond</keyword>
<keyword evidence="1" id="KW-0645">Protease</keyword>
<evidence type="ECO:0000313" key="10">
    <source>
        <dbReference type="Proteomes" id="UP000035642"/>
    </source>
</evidence>
<evidence type="ECO:0000256" key="6">
    <source>
        <dbReference type="ARBA" id="ARBA00023157"/>
    </source>
</evidence>
<keyword evidence="8" id="KW-0732">Signal</keyword>
<dbReference type="GO" id="GO:0004222">
    <property type="term" value="F:metalloendopeptidase activity"/>
    <property type="evidence" value="ECO:0007669"/>
    <property type="project" value="InterPro"/>
</dbReference>
<evidence type="ECO:0000256" key="4">
    <source>
        <dbReference type="ARBA" id="ARBA00022833"/>
    </source>
</evidence>
<evidence type="ECO:0000313" key="11">
    <source>
        <dbReference type="WBParaSite" id="ACAC_0001316301-mRNA-1"/>
    </source>
</evidence>
<feature type="signal peptide" evidence="8">
    <location>
        <begin position="1"/>
        <end position="15"/>
    </location>
</feature>
<dbReference type="InterPro" id="IPR006026">
    <property type="entry name" value="Peptidase_Metallo"/>
</dbReference>
<dbReference type="Gene3D" id="3.40.390.10">
    <property type="entry name" value="Collagenase (Catalytic Domain)"/>
    <property type="match status" value="1"/>
</dbReference>
<accession>A0A0K0DN43</accession>
<dbReference type="Proteomes" id="UP000035642">
    <property type="component" value="Unassembled WGS sequence"/>
</dbReference>
<feature type="chain" id="PRO_5012429809" evidence="8">
    <location>
        <begin position="16"/>
        <end position="263"/>
    </location>
</feature>
<evidence type="ECO:0000256" key="3">
    <source>
        <dbReference type="ARBA" id="ARBA00022801"/>
    </source>
</evidence>
<dbReference type="SUPFAM" id="SSF55486">
    <property type="entry name" value="Metalloproteases ('zincins'), catalytic domain"/>
    <property type="match status" value="1"/>
</dbReference>
<keyword evidence="4" id="KW-0862">Zinc</keyword>
<dbReference type="InterPro" id="IPR024079">
    <property type="entry name" value="MetalloPept_cat_dom_sf"/>
</dbReference>
<dbReference type="SMART" id="SM00235">
    <property type="entry name" value="ZnMc"/>
    <property type="match status" value="1"/>
</dbReference>
<evidence type="ECO:0000259" key="9">
    <source>
        <dbReference type="PROSITE" id="PS51864"/>
    </source>
</evidence>
<proteinExistence type="predicted"/>
<sequence>MRVTHFVLLTIGVSSEIINGDAGSAIPSARGMSFEEKLEESYQLLKNEKYANETKNFLEELHNLEENKLGGVPEKPDDNDNFLNEKDNNATMTIEEVNRRNKVDTALFQGDMFLTKEQAEEIIDDIKHNQDSRNKRQAYRGETYPNNIWPNNLVYYSFFPNATDNARRVFRKATVAWNEVTCLDFKEDENAKDRIGVYTSNGCFSRVGKVGGVQGLSIGGGCETIAAIKSIGKSVKMVDFLIPETVTNASVLADMVENIAMRG</sequence>
<dbReference type="InterPro" id="IPR001506">
    <property type="entry name" value="Peptidase_M12A"/>
</dbReference>
<dbReference type="PANTHER" id="PTHR10127:SF780">
    <property type="entry name" value="METALLOENDOPEPTIDASE"/>
    <property type="match status" value="1"/>
</dbReference>
<organism evidence="10 11">
    <name type="scientific">Angiostrongylus cantonensis</name>
    <name type="common">Rat lungworm</name>
    <dbReference type="NCBI Taxonomy" id="6313"/>
    <lineage>
        <taxon>Eukaryota</taxon>
        <taxon>Metazoa</taxon>
        <taxon>Ecdysozoa</taxon>
        <taxon>Nematoda</taxon>
        <taxon>Chromadorea</taxon>
        <taxon>Rhabditida</taxon>
        <taxon>Rhabditina</taxon>
        <taxon>Rhabditomorpha</taxon>
        <taxon>Strongyloidea</taxon>
        <taxon>Metastrongylidae</taxon>
        <taxon>Angiostrongylus</taxon>
    </lineage>
</organism>
<dbReference type="PROSITE" id="PS51864">
    <property type="entry name" value="ASTACIN"/>
    <property type="match status" value="1"/>
</dbReference>
<dbReference type="GO" id="GO:0006508">
    <property type="term" value="P:proteolysis"/>
    <property type="evidence" value="ECO:0007669"/>
    <property type="project" value="UniProtKB-KW"/>
</dbReference>
<keyword evidence="2" id="KW-0479">Metal-binding</keyword>
<reference evidence="10" key="1">
    <citation type="submission" date="2012-09" db="EMBL/GenBank/DDBJ databases">
        <authorList>
            <person name="Martin A.A."/>
        </authorList>
    </citation>
    <scope>NUCLEOTIDE SEQUENCE</scope>
</reference>
<evidence type="ECO:0000256" key="1">
    <source>
        <dbReference type="ARBA" id="ARBA00022670"/>
    </source>
</evidence>
<name>A0A0K0DN43_ANGCA</name>
<dbReference type="Pfam" id="PF01400">
    <property type="entry name" value="Astacin"/>
    <property type="match status" value="1"/>
</dbReference>
<evidence type="ECO:0000256" key="2">
    <source>
        <dbReference type="ARBA" id="ARBA00022723"/>
    </source>
</evidence>
<feature type="domain" description="Peptidase M12A" evidence="9">
    <location>
        <begin position="137"/>
        <end position="263"/>
    </location>
</feature>
<dbReference type="AlphaFoldDB" id="A0A0K0DN43"/>
<keyword evidence="3" id="KW-0378">Hydrolase</keyword>
<keyword evidence="5" id="KW-0482">Metalloprotease</keyword>
<evidence type="ECO:0000256" key="8">
    <source>
        <dbReference type="SAM" id="SignalP"/>
    </source>
</evidence>
<protein>
    <submittedName>
        <fullName evidence="11">ZnMc domain-containing protein</fullName>
    </submittedName>
</protein>
<dbReference type="GO" id="GO:0008270">
    <property type="term" value="F:zinc ion binding"/>
    <property type="evidence" value="ECO:0007669"/>
    <property type="project" value="InterPro"/>
</dbReference>
<evidence type="ECO:0000256" key="7">
    <source>
        <dbReference type="PROSITE-ProRule" id="PRU01211"/>
    </source>
</evidence>
<comment type="caution">
    <text evidence="7">Lacks conserved residue(s) required for the propagation of feature annotation.</text>
</comment>
<keyword evidence="10" id="KW-1185">Reference proteome</keyword>
<dbReference type="WBParaSite" id="ACAC_0001316301-mRNA-1">
    <property type="protein sequence ID" value="ACAC_0001316301-mRNA-1"/>
    <property type="gene ID" value="ACAC_0001316301"/>
</dbReference>
<dbReference type="PANTHER" id="PTHR10127">
    <property type="entry name" value="DISCOIDIN, CUB, EGF, LAMININ , AND ZINC METALLOPROTEASE DOMAIN CONTAINING"/>
    <property type="match status" value="1"/>
</dbReference>